<feature type="transmembrane region" description="Helical" evidence="2">
    <location>
        <begin position="166"/>
        <end position="188"/>
    </location>
</feature>
<gene>
    <name evidence="3" type="ORF">JMJ35_000759</name>
</gene>
<dbReference type="GO" id="GO:0031505">
    <property type="term" value="P:fungal-type cell wall organization"/>
    <property type="evidence" value="ECO:0007669"/>
    <property type="project" value="TreeGrafter"/>
</dbReference>
<protein>
    <recommendedName>
        <fullName evidence="5">Integral membrane protein</fullName>
    </recommendedName>
</protein>
<feature type="transmembrane region" description="Helical" evidence="2">
    <location>
        <begin position="241"/>
        <end position="263"/>
    </location>
</feature>
<dbReference type="InterPro" id="IPR009571">
    <property type="entry name" value="SUR7/Rim9-like_fungi"/>
</dbReference>
<organism evidence="3 4">
    <name type="scientific">Cladonia borealis</name>
    <dbReference type="NCBI Taxonomy" id="184061"/>
    <lineage>
        <taxon>Eukaryota</taxon>
        <taxon>Fungi</taxon>
        <taxon>Dikarya</taxon>
        <taxon>Ascomycota</taxon>
        <taxon>Pezizomycotina</taxon>
        <taxon>Lecanoromycetes</taxon>
        <taxon>OSLEUM clade</taxon>
        <taxon>Lecanoromycetidae</taxon>
        <taxon>Lecanorales</taxon>
        <taxon>Lecanorineae</taxon>
        <taxon>Cladoniaceae</taxon>
        <taxon>Cladonia</taxon>
    </lineage>
</organism>
<feature type="transmembrane region" description="Helical" evidence="2">
    <location>
        <begin position="7"/>
        <end position="29"/>
    </location>
</feature>
<keyword evidence="4" id="KW-1185">Reference proteome</keyword>
<feature type="compositionally biased region" description="Polar residues" evidence="1">
    <location>
        <begin position="313"/>
        <end position="327"/>
    </location>
</feature>
<dbReference type="EMBL" id="JAFEKC020000002">
    <property type="protein sequence ID" value="KAK0516156.1"/>
    <property type="molecule type" value="Genomic_DNA"/>
</dbReference>
<name>A0AA39R9W6_9LECA</name>
<comment type="caution">
    <text evidence="3">The sequence shown here is derived from an EMBL/GenBank/DDBJ whole genome shotgun (WGS) entry which is preliminary data.</text>
</comment>
<keyword evidence="2" id="KW-0472">Membrane</keyword>
<evidence type="ECO:0000256" key="1">
    <source>
        <dbReference type="SAM" id="MobiDB-lite"/>
    </source>
</evidence>
<reference evidence="3" key="1">
    <citation type="submission" date="2023-03" db="EMBL/GenBank/DDBJ databases">
        <title>Complete genome of Cladonia borealis.</title>
        <authorList>
            <person name="Park H."/>
        </authorList>
    </citation>
    <scope>NUCLEOTIDE SEQUENCE</scope>
    <source>
        <strain evidence="3">ANT050790</strain>
    </source>
</reference>
<keyword evidence="2" id="KW-0812">Transmembrane</keyword>
<evidence type="ECO:0000313" key="4">
    <source>
        <dbReference type="Proteomes" id="UP001166286"/>
    </source>
</evidence>
<feature type="region of interest" description="Disordered" evidence="1">
    <location>
        <begin position="305"/>
        <end position="336"/>
    </location>
</feature>
<feature type="transmembrane region" description="Helical" evidence="2">
    <location>
        <begin position="195"/>
        <end position="221"/>
    </location>
</feature>
<dbReference type="Pfam" id="PF06687">
    <property type="entry name" value="SUR7"/>
    <property type="match status" value="1"/>
</dbReference>
<accession>A0AA39R9W6</accession>
<dbReference type="Proteomes" id="UP001166286">
    <property type="component" value="Unassembled WGS sequence"/>
</dbReference>
<evidence type="ECO:0008006" key="5">
    <source>
        <dbReference type="Google" id="ProtNLM"/>
    </source>
</evidence>
<dbReference type="InterPro" id="IPR052413">
    <property type="entry name" value="SUR7_domain"/>
</dbReference>
<sequence>MGKLGRFACIFTPMVLTIASLVCLIIVALGGTNKNNSSFNNLYFFQANTSDINIDASLISLPSSVSNVINETTGVSLGGANSAVKSALNIADFYHISLWNYCSGTYSHNSTGGVSEDVTFCSPHENEFWFNPVTVWGLNNSNIETLFPTALRDGLNTYRVVAKWMFIAYLVALISTIVEICIGFFALFSRLGSVATTIVSAVSTFFVIAFALTSTILYATLVGTFNSALEKYEIHGSLGHGIYIATWLAVAFSLASGLFWLFSSCCCSGRSDRIKYGDGPTRSKFRNAQGPYGYEQVGEPHNGYKTGPGYQVPLQNRGQMSGTTSTAYEPFRHEEA</sequence>
<dbReference type="GO" id="GO:0005886">
    <property type="term" value="C:plasma membrane"/>
    <property type="evidence" value="ECO:0007669"/>
    <property type="project" value="InterPro"/>
</dbReference>
<dbReference type="PANTHER" id="PTHR28019">
    <property type="entry name" value="CELL MEMBRANE PROTEIN YLR413W-RELATED"/>
    <property type="match status" value="1"/>
</dbReference>
<evidence type="ECO:0000256" key="2">
    <source>
        <dbReference type="SAM" id="Phobius"/>
    </source>
</evidence>
<dbReference type="AlphaFoldDB" id="A0AA39R9W6"/>
<evidence type="ECO:0000313" key="3">
    <source>
        <dbReference type="EMBL" id="KAK0516156.1"/>
    </source>
</evidence>
<dbReference type="GO" id="GO:0051285">
    <property type="term" value="C:cell cortex of cell tip"/>
    <property type="evidence" value="ECO:0007669"/>
    <property type="project" value="TreeGrafter"/>
</dbReference>
<keyword evidence="2" id="KW-1133">Transmembrane helix</keyword>
<dbReference type="PANTHER" id="PTHR28019:SF3">
    <property type="entry name" value="INTEGRAL MEMBRANE PROTEIN (AFU_ORTHOLOGUE AFUA_6G07470)"/>
    <property type="match status" value="1"/>
</dbReference>
<proteinExistence type="predicted"/>